<gene>
    <name evidence="3" type="ORF">LTR09_003171</name>
</gene>
<keyword evidence="2" id="KW-0472">Membrane</keyword>
<feature type="region of interest" description="Disordered" evidence="1">
    <location>
        <begin position="550"/>
        <end position="569"/>
    </location>
</feature>
<proteinExistence type="predicted"/>
<keyword evidence="2" id="KW-0812">Transmembrane</keyword>
<dbReference type="Proteomes" id="UP001271007">
    <property type="component" value="Unassembled WGS sequence"/>
</dbReference>
<organism evidence="3 4">
    <name type="scientific">Extremus antarcticus</name>
    <dbReference type="NCBI Taxonomy" id="702011"/>
    <lineage>
        <taxon>Eukaryota</taxon>
        <taxon>Fungi</taxon>
        <taxon>Dikarya</taxon>
        <taxon>Ascomycota</taxon>
        <taxon>Pezizomycotina</taxon>
        <taxon>Dothideomycetes</taxon>
        <taxon>Dothideomycetidae</taxon>
        <taxon>Mycosphaerellales</taxon>
        <taxon>Extremaceae</taxon>
        <taxon>Extremus</taxon>
    </lineage>
</organism>
<protein>
    <submittedName>
        <fullName evidence="3">Uncharacterized protein</fullName>
    </submittedName>
</protein>
<keyword evidence="4" id="KW-1185">Reference proteome</keyword>
<feature type="transmembrane region" description="Helical" evidence="2">
    <location>
        <begin position="27"/>
        <end position="48"/>
    </location>
</feature>
<name>A0AAJ0GEG4_9PEZI</name>
<dbReference type="EMBL" id="JAWDJX010000007">
    <property type="protein sequence ID" value="KAK3055937.1"/>
    <property type="molecule type" value="Genomic_DNA"/>
</dbReference>
<sequence>MFSYLNLCAWTSPESWKHIISPRRKGFFSNFVVIAILLNILAFLISPLQQVFLTQRTIKAPDQQHVLGSEIVDLKERALPTIPGSTDDDSISVLTRSAITSTLNSDPQARLWSRGGLSCGGPLLLSKTKEDQVARATCQPSGNALLDLDQLEDPFLAQLPAGYNTGLLTQFLPRIKSSASRSTLPVEEWPLDCGGSPGSFHAHYSGSQTPRNGTYTYWNVEACMPADLRVSPWRSTRERQDFLETLYLNLSLGLAPSSDVQGGLFKIQLNTTAGYFELPNYMNGQQPGPLIDGDPSDLCEQTCPPQFDDVYHDYTNIQRRQESVVPATEDLPTSASDHSTVLNKGPLFTIAIALFGQNSYLDSRGRNPRAYTFPDEDEDLLANPATNQRCVDQAPLPGLLRQKLGIGETPLGHCIQNSVTTTDDLQNELASFVKSLFYEPEFTPTIVKSAFEAAAFIANQNWLLNGNSSQTAGGNFRGGTQDVSRDLGADTEVLVLSKTGIIVVSALVMRRPEWAHKLDAVALLRIGWSMEHDFPLDDIHETEKSIDMITLPSGLPAGSDRGAQKPLMA</sequence>
<keyword evidence="2" id="KW-1133">Transmembrane helix</keyword>
<dbReference type="AlphaFoldDB" id="A0AAJ0GEG4"/>
<evidence type="ECO:0000313" key="4">
    <source>
        <dbReference type="Proteomes" id="UP001271007"/>
    </source>
</evidence>
<accession>A0AAJ0GEG4</accession>
<evidence type="ECO:0000256" key="2">
    <source>
        <dbReference type="SAM" id="Phobius"/>
    </source>
</evidence>
<evidence type="ECO:0000313" key="3">
    <source>
        <dbReference type="EMBL" id="KAK3055937.1"/>
    </source>
</evidence>
<reference evidence="3" key="1">
    <citation type="submission" date="2023-04" db="EMBL/GenBank/DDBJ databases">
        <title>Black Yeasts Isolated from many extreme environments.</title>
        <authorList>
            <person name="Coleine C."/>
            <person name="Stajich J.E."/>
            <person name="Selbmann L."/>
        </authorList>
    </citation>
    <scope>NUCLEOTIDE SEQUENCE</scope>
    <source>
        <strain evidence="3">CCFEE 5312</strain>
    </source>
</reference>
<comment type="caution">
    <text evidence="3">The sequence shown here is derived from an EMBL/GenBank/DDBJ whole genome shotgun (WGS) entry which is preliminary data.</text>
</comment>
<evidence type="ECO:0000256" key="1">
    <source>
        <dbReference type="SAM" id="MobiDB-lite"/>
    </source>
</evidence>